<dbReference type="EMBL" id="CP046914">
    <property type="protein sequence ID" value="QGZ63824.1"/>
    <property type="molecule type" value="Genomic_DNA"/>
</dbReference>
<dbReference type="RefSeq" id="WP_158952813.1">
    <property type="nucleotide sequence ID" value="NZ_CP046914.1"/>
</dbReference>
<evidence type="ECO:0000313" key="2">
    <source>
        <dbReference type="Proteomes" id="UP000433577"/>
    </source>
</evidence>
<dbReference type="AlphaFoldDB" id="A0A7Z2GLL2"/>
<evidence type="ECO:0000313" key="1">
    <source>
        <dbReference type="EMBL" id="QGZ63824.1"/>
    </source>
</evidence>
<organism evidence="1 2">
    <name type="scientific">Paraburkholderia acidisoli</name>
    <dbReference type="NCBI Taxonomy" id="2571748"/>
    <lineage>
        <taxon>Bacteria</taxon>
        <taxon>Pseudomonadati</taxon>
        <taxon>Pseudomonadota</taxon>
        <taxon>Betaproteobacteria</taxon>
        <taxon>Burkholderiales</taxon>
        <taxon>Burkholderiaceae</taxon>
        <taxon>Paraburkholderia</taxon>
    </lineage>
</organism>
<accession>A0A7Z2GLL2</accession>
<dbReference type="Proteomes" id="UP000433577">
    <property type="component" value="Chromosome 2"/>
</dbReference>
<protein>
    <submittedName>
        <fullName evidence="1">DUF2471 family protein</fullName>
    </submittedName>
</protein>
<dbReference type="InterPro" id="IPR018894">
    <property type="entry name" value="DUF2471"/>
</dbReference>
<gene>
    <name evidence="1" type="ORF">FAZ98_18900</name>
</gene>
<reference evidence="1 2" key="1">
    <citation type="submission" date="2019-12" db="EMBL/GenBank/DDBJ databases">
        <title>Paraburkholderia acidiphila 7Q-K02 sp. nov and Paraburkholderia acidisoli DHF22 sp. nov., two strains isolated from forest soil.</title>
        <authorList>
            <person name="Gao Z."/>
            <person name="Qiu L."/>
        </authorList>
    </citation>
    <scope>NUCLEOTIDE SEQUENCE [LARGE SCALE GENOMIC DNA]</scope>
    <source>
        <strain evidence="1 2">DHF22</strain>
    </source>
</reference>
<name>A0A7Z2GLL2_9BURK</name>
<proteinExistence type="predicted"/>
<dbReference type="KEGG" id="pacs:FAZ98_18900"/>
<sequence>MPLPPAHPPQSEQELAALRFQAAARDLEHIVRSIAQRYIAQHVPLTWRLLHAVEAEALADLGFASRHDAIMLGLFQRPDDLAFPETDETVDFGQSNALPAVFAFAVSAYERAAQSAEAARQQARRHEAVKRMRAWGG</sequence>
<dbReference type="OrthoDB" id="8942482at2"/>
<dbReference type="Pfam" id="PF10616">
    <property type="entry name" value="DUF2471"/>
    <property type="match status" value="1"/>
</dbReference>
<keyword evidence="2" id="KW-1185">Reference proteome</keyword>